<evidence type="ECO:0000313" key="2">
    <source>
        <dbReference type="Proteomes" id="UP001151760"/>
    </source>
</evidence>
<name>A0ABQ5F9R2_9ASTR</name>
<evidence type="ECO:0008006" key="3">
    <source>
        <dbReference type="Google" id="ProtNLM"/>
    </source>
</evidence>
<keyword evidence="2" id="KW-1185">Reference proteome</keyword>
<evidence type="ECO:0000313" key="1">
    <source>
        <dbReference type="EMBL" id="GJT59924.1"/>
    </source>
</evidence>
<protein>
    <recommendedName>
        <fullName evidence="3">Transposase</fullName>
    </recommendedName>
</protein>
<proteinExistence type="predicted"/>
<gene>
    <name evidence="1" type="ORF">Tco_1003457</name>
</gene>
<dbReference type="Proteomes" id="UP001151760">
    <property type="component" value="Unassembled WGS sequence"/>
</dbReference>
<organism evidence="1 2">
    <name type="scientific">Tanacetum coccineum</name>
    <dbReference type="NCBI Taxonomy" id="301880"/>
    <lineage>
        <taxon>Eukaryota</taxon>
        <taxon>Viridiplantae</taxon>
        <taxon>Streptophyta</taxon>
        <taxon>Embryophyta</taxon>
        <taxon>Tracheophyta</taxon>
        <taxon>Spermatophyta</taxon>
        <taxon>Magnoliopsida</taxon>
        <taxon>eudicotyledons</taxon>
        <taxon>Gunneridae</taxon>
        <taxon>Pentapetalae</taxon>
        <taxon>asterids</taxon>
        <taxon>campanulids</taxon>
        <taxon>Asterales</taxon>
        <taxon>Asteraceae</taxon>
        <taxon>Asteroideae</taxon>
        <taxon>Anthemideae</taxon>
        <taxon>Anthemidinae</taxon>
        <taxon>Tanacetum</taxon>
    </lineage>
</organism>
<sequence>MNSYSCDEIVLDIFYNGCFIIYPFNYGGEALELKISKVNKLSYKQKCDLLVEKVNEDIWHWFYCKPDCCLEEGLTIVENDRDVKIMYEMANLHGHLEVYVAHFPQYLVTDYYLKTLCVDETDDEVTKQLLSYQKIYKEAKCFPSDLKGKSLLYDFDEEEGKGLGSLSSKCLSGDLKSKSLLDDFEKVEGEGEGLGSSSSKFRLV</sequence>
<accession>A0ABQ5F9R2</accession>
<reference evidence="1" key="1">
    <citation type="journal article" date="2022" name="Int. J. Mol. Sci.">
        <title>Draft Genome of Tanacetum Coccineum: Genomic Comparison of Closely Related Tanacetum-Family Plants.</title>
        <authorList>
            <person name="Yamashiro T."/>
            <person name="Shiraishi A."/>
            <person name="Nakayama K."/>
            <person name="Satake H."/>
        </authorList>
    </citation>
    <scope>NUCLEOTIDE SEQUENCE</scope>
</reference>
<comment type="caution">
    <text evidence="1">The sequence shown here is derived from an EMBL/GenBank/DDBJ whole genome shotgun (WGS) entry which is preliminary data.</text>
</comment>
<dbReference type="EMBL" id="BQNB010017151">
    <property type="protein sequence ID" value="GJT59924.1"/>
    <property type="molecule type" value="Genomic_DNA"/>
</dbReference>
<reference evidence="1" key="2">
    <citation type="submission" date="2022-01" db="EMBL/GenBank/DDBJ databases">
        <authorList>
            <person name="Yamashiro T."/>
            <person name="Shiraishi A."/>
            <person name="Satake H."/>
            <person name="Nakayama K."/>
        </authorList>
    </citation>
    <scope>NUCLEOTIDE SEQUENCE</scope>
</reference>